<dbReference type="EnsemblMetazoa" id="SMAR013090-RA">
    <property type="protein sequence ID" value="SMAR013090-PA"/>
    <property type="gene ID" value="SMAR013090"/>
</dbReference>
<dbReference type="InterPro" id="IPR045266">
    <property type="entry name" value="DOH_DOMON"/>
</dbReference>
<keyword evidence="2" id="KW-0472">Membrane</keyword>
<dbReference type="PROSITE" id="PS50836">
    <property type="entry name" value="DOMON"/>
    <property type="match status" value="1"/>
</dbReference>
<keyword evidence="2" id="KW-0812">Transmembrane</keyword>
<evidence type="ECO:0000313" key="4">
    <source>
        <dbReference type="EnsemblMetazoa" id="SMAR013090-PA"/>
    </source>
</evidence>
<dbReference type="eggNOG" id="KOG4293">
    <property type="taxonomic scope" value="Eukaryota"/>
</dbReference>
<dbReference type="AlphaFoldDB" id="T1JGW5"/>
<dbReference type="PANTHER" id="PTHR46901">
    <property type="entry name" value="GH04942P"/>
    <property type="match status" value="1"/>
</dbReference>
<feature type="compositionally biased region" description="Polar residues" evidence="1">
    <location>
        <begin position="509"/>
        <end position="528"/>
    </location>
</feature>
<dbReference type="InterPro" id="IPR005018">
    <property type="entry name" value="DOMON_domain"/>
</dbReference>
<keyword evidence="5" id="KW-1185">Reference proteome</keyword>
<dbReference type="SMART" id="SM00664">
    <property type="entry name" value="DoH"/>
    <property type="match status" value="1"/>
</dbReference>
<dbReference type="HOGENOM" id="CLU_446435_0_0_1"/>
<reference evidence="4" key="2">
    <citation type="submission" date="2015-02" db="UniProtKB">
        <authorList>
            <consortium name="EnsemblMetazoa"/>
        </authorList>
    </citation>
    <scope>IDENTIFICATION</scope>
</reference>
<accession>T1JGW5</accession>
<dbReference type="EMBL" id="JH432213">
    <property type="status" value="NOT_ANNOTATED_CDS"/>
    <property type="molecule type" value="Genomic_DNA"/>
</dbReference>
<protein>
    <recommendedName>
        <fullName evidence="3">DOMON domain-containing protein</fullName>
    </recommendedName>
</protein>
<evidence type="ECO:0000256" key="2">
    <source>
        <dbReference type="SAM" id="Phobius"/>
    </source>
</evidence>
<feature type="compositionally biased region" description="Basic and acidic residues" evidence="1">
    <location>
        <begin position="487"/>
        <end position="496"/>
    </location>
</feature>
<dbReference type="PhylomeDB" id="T1JGW5"/>
<evidence type="ECO:0000259" key="3">
    <source>
        <dbReference type="PROSITE" id="PS50836"/>
    </source>
</evidence>
<name>T1JGW5_STRMM</name>
<feature type="region of interest" description="Disordered" evidence="1">
    <location>
        <begin position="485"/>
        <end position="582"/>
    </location>
</feature>
<feature type="compositionally biased region" description="Polar residues" evidence="1">
    <location>
        <begin position="543"/>
        <end position="555"/>
    </location>
</feature>
<dbReference type="Proteomes" id="UP000014500">
    <property type="component" value="Unassembled WGS sequence"/>
</dbReference>
<dbReference type="CDD" id="cd09631">
    <property type="entry name" value="DOMON_DOH"/>
    <property type="match status" value="1"/>
</dbReference>
<organism evidence="4 5">
    <name type="scientific">Strigamia maritima</name>
    <name type="common">European centipede</name>
    <name type="synonym">Geophilus maritimus</name>
    <dbReference type="NCBI Taxonomy" id="126957"/>
    <lineage>
        <taxon>Eukaryota</taxon>
        <taxon>Metazoa</taxon>
        <taxon>Ecdysozoa</taxon>
        <taxon>Arthropoda</taxon>
        <taxon>Myriapoda</taxon>
        <taxon>Chilopoda</taxon>
        <taxon>Pleurostigmophora</taxon>
        <taxon>Geophilomorpha</taxon>
        <taxon>Linotaeniidae</taxon>
        <taxon>Strigamia</taxon>
    </lineage>
</organism>
<sequence>MHVIWSKGQQVGNYLHEPQVSFEEGVRPFYAQDELKYHGTRHQRGASNVHFYNEVRKEVKRKYHGEWKRPGDCHGIDCEYRASWEFDPDTDDINFTIFTKHFNMWTGIGFSEDKLMNNTDAIIGWVNEDGHYFMMDMWINGYTAPLLDGLQNVDNQAGMRNESGTTLFFSRKRQTGDHTMDLSFSDQECLYMIFPYHGGHYNAVNKKLKMHGKTPAVSSRKVCIHANDAVASSSPPTSEMIETVNIPSVTTSISTSSASTINVESESTSESLISSTAPSSPAYTVVFRLPVAEPLQKTLESNSDKILSALKEKIRSETTSVLENATGFRDVVMNKLERDSNTSHWLIATVFIIVDMRVLNEGQEYEGSVKQIITDRVREGMIGNLQIDPTFIFIQEPKESENDNSFIPNTDEVKSNSDEQMIAIYAIITAVSALGLLVFIQIVCTIYRSRHAKRTRMSKEQLITNSGWKDYSTSSVNNYNYEPFLPLERERERDSEPSSSRKKNAPTPVKSNTPEITKLNARQQQQLVNSNRRSESLSRLAPNPSSGRGGSTNAYATHDRAGFRENGSATSASRAPRELQPDFYFMPSQRRYTGDVIRVSVDYNNPNYSGKQ</sequence>
<dbReference type="Pfam" id="PF03351">
    <property type="entry name" value="DOMON"/>
    <property type="match status" value="1"/>
</dbReference>
<reference evidence="5" key="1">
    <citation type="submission" date="2011-05" db="EMBL/GenBank/DDBJ databases">
        <authorList>
            <person name="Richards S.R."/>
            <person name="Qu J."/>
            <person name="Jiang H."/>
            <person name="Jhangiani S.N."/>
            <person name="Agravi P."/>
            <person name="Goodspeed R."/>
            <person name="Gross S."/>
            <person name="Mandapat C."/>
            <person name="Jackson L."/>
            <person name="Mathew T."/>
            <person name="Pu L."/>
            <person name="Thornton R."/>
            <person name="Saada N."/>
            <person name="Wilczek-Boney K.B."/>
            <person name="Lee S."/>
            <person name="Kovar C."/>
            <person name="Wu Y."/>
            <person name="Scherer S.E."/>
            <person name="Worley K.C."/>
            <person name="Muzny D.M."/>
            <person name="Gibbs R."/>
        </authorList>
    </citation>
    <scope>NUCLEOTIDE SEQUENCE</scope>
    <source>
        <strain evidence="5">Brora</strain>
    </source>
</reference>
<proteinExistence type="predicted"/>
<feature type="transmembrane region" description="Helical" evidence="2">
    <location>
        <begin position="422"/>
        <end position="447"/>
    </location>
</feature>
<keyword evidence="2" id="KW-1133">Transmembrane helix</keyword>
<dbReference type="STRING" id="126957.T1JGW5"/>
<dbReference type="PANTHER" id="PTHR46901:SF2">
    <property type="entry name" value="GH04942P"/>
    <property type="match status" value="1"/>
</dbReference>
<feature type="domain" description="DOMON" evidence="3">
    <location>
        <begin position="78"/>
        <end position="198"/>
    </location>
</feature>
<evidence type="ECO:0000256" key="1">
    <source>
        <dbReference type="SAM" id="MobiDB-lite"/>
    </source>
</evidence>
<evidence type="ECO:0000313" key="5">
    <source>
        <dbReference type="Proteomes" id="UP000014500"/>
    </source>
</evidence>